<dbReference type="Proteomes" id="UP000239007">
    <property type="component" value="Unassembled WGS sequence"/>
</dbReference>
<accession>A0A2S7V0V8</accession>
<dbReference type="NCBIfam" id="TIGR00901">
    <property type="entry name" value="2A0125"/>
    <property type="match status" value="1"/>
</dbReference>
<keyword evidence="8" id="KW-1185">Reference proteome</keyword>
<feature type="transmembrane region" description="Helical" evidence="6">
    <location>
        <begin position="296"/>
        <end position="314"/>
    </location>
</feature>
<dbReference type="AlphaFoldDB" id="A0A2S7V0V8"/>
<dbReference type="Pfam" id="PF07690">
    <property type="entry name" value="MFS_1"/>
    <property type="match status" value="1"/>
</dbReference>
<dbReference type="GO" id="GO:0022857">
    <property type="term" value="F:transmembrane transporter activity"/>
    <property type="evidence" value="ECO:0007669"/>
    <property type="project" value="InterPro"/>
</dbReference>
<feature type="transmembrane region" description="Helical" evidence="6">
    <location>
        <begin position="321"/>
        <end position="341"/>
    </location>
</feature>
<reference evidence="7 8" key="1">
    <citation type="submission" date="2016-12" db="EMBL/GenBank/DDBJ databases">
        <title>Diversity of luminous bacteria.</title>
        <authorList>
            <person name="Yoshizawa S."/>
            <person name="Kogure K."/>
        </authorList>
    </citation>
    <scope>NUCLEOTIDE SEQUENCE [LARGE SCALE GENOMIC DNA]</scope>
    <source>
        <strain evidence="7 8">SA4-48</strain>
    </source>
</reference>
<evidence type="ECO:0000256" key="1">
    <source>
        <dbReference type="ARBA" id="ARBA00004141"/>
    </source>
</evidence>
<feature type="transmembrane region" description="Helical" evidence="6">
    <location>
        <begin position="89"/>
        <end position="108"/>
    </location>
</feature>
<evidence type="ECO:0000313" key="7">
    <source>
        <dbReference type="EMBL" id="PQJ55170.1"/>
    </source>
</evidence>
<keyword evidence="4 6" id="KW-1133">Transmembrane helix</keyword>
<feature type="transmembrane region" description="Helical" evidence="6">
    <location>
        <begin position="411"/>
        <end position="433"/>
    </location>
</feature>
<name>A0A2S7V0V8_9GAMM</name>
<evidence type="ECO:0000256" key="6">
    <source>
        <dbReference type="SAM" id="Phobius"/>
    </source>
</evidence>
<protein>
    <submittedName>
        <fullName evidence="7">AmpG family muropeptide MFS transporter</fullName>
    </submittedName>
</protein>
<dbReference type="PANTHER" id="PTHR12778:SF10">
    <property type="entry name" value="MAJOR FACILITATOR SUPERFAMILY DOMAIN-CONTAINING PROTEIN 3"/>
    <property type="match status" value="1"/>
</dbReference>
<feature type="transmembrane region" description="Helical" evidence="6">
    <location>
        <begin position="159"/>
        <end position="177"/>
    </location>
</feature>
<feature type="transmembrane region" description="Helical" evidence="6">
    <location>
        <begin position="52"/>
        <end position="68"/>
    </location>
</feature>
<dbReference type="EMBL" id="MSCH01000003">
    <property type="protein sequence ID" value="PQJ55170.1"/>
    <property type="molecule type" value="Genomic_DNA"/>
</dbReference>
<feature type="transmembrane region" description="Helical" evidence="6">
    <location>
        <begin position="384"/>
        <end position="405"/>
    </location>
</feature>
<dbReference type="InterPro" id="IPR036259">
    <property type="entry name" value="MFS_trans_sf"/>
</dbReference>
<proteinExistence type="predicted"/>
<dbReference type="PANTHER" id="PTHR12778">
    <property type="entry name" value="SOLUTE CARRIER FAMILY 33 ACETYL-COA TRANSPORTER -RELATED"/>
    <property type="match status" value="1"/>
</dbReference>
<comment type="subcellular location">
    <subcellularLocation>
        <location evidence="1">Membrane</location>
        <topology evidence="1">Multi-pass membrane protein</topology>
    </subcellularLocation>
</comment>
<dbReference type="SUPFAM" id="SSF103473">
    <property type="entry name" value="MFS general substrate transporter"/>
    <property type="match status" value="1"/>
</dbReference>
<comment type="caution">
    <text evidence="7">The sequence shown here is derived from an EMBL/GenBank/DDBJ whole genome shotgun (WGS) entry which is preliminary data.</text>
</comment>
<evidence type="ECO:0000256" key="2">
    <source>
        <dbReference type="ARBA" id="ARBA00022448"/>
    </source>
</evidence>
<dbReference type="OrthoDB" id="9787815at2"/>
<sequence length="439" mass="48381">MKTAISSTFSVYLERSVIRLFFLGFSAGLPILLVFSSLSFWLREAGIDRATIGYMSWAALAYGFKWIWSPAVDKVPLPIISRLLGRRRSWLLLTQVCLIISIGSMAMINPQINLYYVPLAAIAVAFFSATQDIVIDAFRIESGDDKQQAAMAATYQIGYRFAMIVASAGVLLLAATFETSTTYDYFAWQKAYLIMALLMGVGLLTTLLSPEPDVSLKSEDNKKSTATSPISFILMLREAYVTPLLEIVSRYKWHAVVLIILIATYRISDIVMGVMANVFYVDMGYTKSDIALASKTYGLIMTLTGALLAGSLVNKYGVLKILLIGSILSALTNILFIFLSQSDYNLTLLYTVISVDNLSAGLATTAFIAFLSSLASKEFTATQYAFLSSAMLLFPKFLGGFSGVWLESLGYTYFFSMTAILGLPTVVAILYLMKQKWHA</sequence>
<keyword evidence="2" id="KW-0813">Transport</keyword>
<keyword evidence="3 6" id="KW-0812">Transmembrane</keyword>
<evidence type="ECO:0000256" key="3">
    <source>
        <dbReference type="ARBA" id="ARBA00022692"/>
    </source>
</evidence>
<dbReference type="InterPro" id="IPR011701">
    <property type="entry name" value="MFS"/>
</dbReference>
<dbReference type="GO" id="GO:0016020">
    <property type="term" value="C:membrane"/>
    <property type="evidence" value="ECO:0007669"/>
    <property type="project" value="UniProtKB-SubCell"/>
</dbReference>
<feature type="transmembrane region" description="Helical" evidence="6">
    <location>
        <begin position="255"/>
        <end position="276"/>
    </location>
</feature>
<feature type="transmembrane region" description="Helical" evidence="6">
    <location>
        <begin position="347"/>
        <end position="372"/>
    </location>
</feature>
<dbReference type="Gene3D" id="1.20.1250.20">
    <property type="entry name" value="MFS general substrate transporter like domains"/>
    <property type="match status" value="2"/>
</dbReference>
<evidence type="ECO:0000313" key="8">
    <source>
        <dbReference type="Proteomes" id="UP000239007"/>
    </source>
</evidence>
<evidence type="ECO:0000256" key="5">
    <source>
        <dbReference type="ARBA" id="ARBA00023136"/>
    </source>
</evidence>
<gene>
    <name evidence="7" type="ORF">BTO11_05850</name>
</gene>
<feature type="transmembrane region" description="Helical" evidence="6">
    <location>
        <begin position="114"/>
        <end position="138"/>
    </location>
</feature>
<keyword evidence="5 6" id="KW-0472">Membrane</keyword>
<evidence type="ECO:0000256" key="4">
    <source>
        <dbReference type="ARBA" id="ARBA00022989"/>
    </source>
</evidence>
<feature type="transmembrane region" description="Helical" evidence="6">
    <location>
        <begin position="20"/>
        <end position="40"/>
    </location>
</feature>
<organism evidence="7 8">
    <name type="scientific">Psychrosphaera saromensis</name>
    <dbReference type="NCBI Taxonomy" id="716813"/>
    <lineage>
        <taxon>Bacteria</taxon>
        <taxon>Pseudomonadati</taxon>
        <taxon>Pseudomonadota</taxon>
        <taxon>Gammaproteobacteria</taxon>
        <taxon>Alteromonadales</taxon>
        <taxon>Pseudoalteromonadaceae</taxon>
        <taxon>Psychrosphaera</taxon>
    </lineage>
</organism>
<feature type="transmembrane region" description="Helical" evidence="6">
    <location>
        <begin position="189"/>
        <end position="208"/>
    </location>
</feature>
<dbReference type="InterPro" id="IPR004752">
    <property type="entry name" value="AmpG_permease/AT-1"/>
</dbReference>